<dbReference type="AlphaFoldDB" id="A0A484LLZ1"/>
<evidence type="ECO:0000256" key="2">
    <source>
        <dbReference type="PROSITE-ProRule" id="PRU00663"/>
    </source>
</evidence>
<evidence type="ECO:0000256" key="3">
    <source>
        <dbReference type="SAM" id="MobiDB-lite"/>
    </source>
</evidence>
<gene>
    <name evidence="5" type="ORF">CCAM_LOCUS19206</name>
</gene>
<dbReference type="Proteomes" id="UP000595140">
    <property type="component" value="Unassembled WGS sequence"/>
</dbReference>
<reference evidence="5 6" key="1">
    <citation type="submission" date="2018-04" db="EMBL/GenBank/DDBJ databases">
        <authorList>
            <person name="Vogel A."/>
        </authorList>
    </citation>
    <scope>NUCLEOTIDE SEQUENCE [LARGE SCALE GENOMIC DNA]</scope>
</reference>
<sequence>MKAYGTTSELLLRLYGDACQISRGHSSRRPWWGHFGVKLSSSMMALEMANSEAAIHVWRRNHNHHHHHTRPPTHPNRSTPKSSWGIVKDLVVDGDCRRDLLAERAENLLLCLKQRFPNLTQTTLDATKIHCNKVLSPFFLSFFLSFQTPMFDQDVGKSILESYSRVLESVAFNILARIDDLIHVDDIAKHPAGKPPPTP</sequence>
<dbReference type="InterPro" id="IPR038937">
    <property type="entry name" value="RopGEF"/>
</dbReference>
<dbReference type="PROSITE" id="PS51334">
    <property type="entry name" value="PRONE"/>
    <property type="match status" value="1"/>
</dbReference>
<dbReference type="PANTHER" id="PTHR33101:SF1">
    <property type="entry name" value="ROP GUANINE NUCLEOTIDE EXCHANGE FACTOR 5"/>
    <property type="match status" value="1"/>
</dbReference>
<keyword evidence="1 2" id="KW-0344">Guanine-nucleotide releasing factor</keyword>
<protein>
    <recommendedName>
        <fullName evidence="4">PRONE domain-containing protein</fullName>
    </recommendedName>
</protein>
<dbReference type="PANTHER" id="PTHR33101">
    <property type="entry name" value="ROP GUANINE NUCLEOTIDE EXCHANGE FACTOR 1"/>
    <property type="match status" value="1"/>
</dbReference>
<accession>A0A484LLZ1</accession>
<dbReference type="EMBL" id="OOIL02001679">
    <property type="protein sequence ID" value="VFQ77430.1"/>
    <property type="molecule type" value="Genomic_DNA"/>
</dbReference>
<organism evidence="5 6">
    <name type="scientific">Cuscuta campestris</name>
    <dbReference type="NCBI Taxonomy" id="132261"/>
    <lineage>
        <taxon>Eukaryota</taxon>
        <taxon>Viridiplantae</taxon>
        <taxon>Streptophyta</taxon>
        <taxon>Embryophyta</taxon>
        <taxon>Tracheophyta</taxon>
        <taxon>Spermatophyta</taxon>
        <taxon>Magnoliopsida</taxon>
        <taxon>eudicotyledons</taxon>
        <taxon>Gunneridae</taxon>
        <taxon>Pentapetalae</taxon>
        <taxon>asterids</taxon>
        <taxon>lamiids</taxon>
        <taxon>Solanales</taxon>
        <taxon>Convolvulaceae</taxon>
        <taxon>Cuscuteae</taxon>
        <taxon>Cuscuta</taxon>
        <taxon>Cuscuta subgen. Grammica</taxon>
        <taxon>Cuscuta sect. Cleistogrammica</taxon>
    </lineage>
</organism>
<feature type="domain" description="PRONE" evidence="4">
    <location>
        <begin position="1"/>
        <end position="195"/>
    </location>
</feature>
<dbReference type="Pfam" id="PF03759">
    <property type="entry name" value="PRONE"/>
    <property type="match status" value="1"/>
</dbReference>
<feature type="region of interest" description="Disordered" evidence="3">
    <location>
        <begin position="62"/>
        <end position="82"/>
    </location>
</feature>
<feature type="compositionally biased region" description="Basic residues" evidence="3">
    <location>
        <begin position="62"/>
        <end position="71"/>
    </location>
</feature>
<name>A0A484LLZ1_9ASTE</name>
<dbReference type="GO" id="GO:0005085">
    <property type="term" value="F:guanyl-nucleotide exchange factor activity"/>
    <property type="evidence" value="ECO:0007669"/>
    <property type="project" value="UniProtKB-UniRule"/>
</dbReference>
<dbReference type="OrthoDB" id="1721528at2759"/>
<evidence type="ECO:0000256" key="1">
    <source>
        <dbReference type="ARBA" id="ARBA00022658"/>
    </source>
</evidence>
<proteinExistence type="predicted"/>
<evidence type="ECO:0000259" key="4">
    <source>
        <dbReference type="PROSITE" id="PS51334"/>
    </source>
</evidence>
<keyword evidence="6" id="KW-1185">Reference proteome</keyword>
<evidence type="ECO:0000313" key="6">
    <source>
        <dbReference type="Proteomes" id="UP000595140"/>
    </source>
</evidence>
<dbReference type="InterPro" id="IPR005512">
    <property type="entry name" value="PRONE_dom"/>
</dbReference>
<dbReference type="Gene3D" id="1.20.58.1310">
    <property type="entry name" value="PRONE domain, subdomain 2"/>
    <property type="match status" value="1"/>
</dbReference>
<evidence type="ECO:0000313" key="5">
    <source>
        <dbReference type="EMBL" id="VFQ77430.1"/>
    </source>
</evidence>